<feature type="domain" description="Radical SAM core" evidence="6">
    <location>
        <begin position="13"/>
        <end position="80"/>
    </location>
</feature>
<dbReference type="Pfam" id="PF04055">
    <property type="entry name" value="Radical_SAM"/>
    <property type="match status" value="1"/>
</dbReference>
<dbReference type="GO" id="GO:0051536">
    <property type="term" value="F:iron-sulfur cluster binding"/>
    <property type="evidence" value="ECO:0007669"/>
    <property type="project" value="UniProtKB-KW"/>
</dbReference>
<evidence type="ECO:0000259" key="6">
    <source>
        <dbReference type="Pfam" id="PF04055"/>
    </source>
</evidence>
<dbReference type="InterPro" id="IPR058240">
    <property type="entry name" value="rSAM_sf"/>
</dbReference>
<dbReference type="EMBL" id="BARV01017897">
    <property type="protein sequence ID" value="GAI28561.1"/>
    <property type="molecule type" value="Genomic_DNA"/>
</dbReference>
<dbReference type="AlphaFoldDB" id="X1NED1"/>
<dbReference type="InterPro" id="IPR051198">
    <property type="entry name" value="BchE-like"/>
</dbReference>
<comment type="caution">
    <text evidence="7">The sequence shown here is derived from an EMBL/GenBank/DDBJ whole genome shotgun (WGS) entry which is preliminary data.</text>
</comment>
<organism evidence="7">
    <name type="scientific">marine sediment metagenome</name>
    <dbReference type="NCBI Taxonomy" id="412755"/>
    <lineage>
        <taxon>unclassified sequences</taxon>
        <taxon>metagenomes</taxon>
        <taxon>ecological metagenomes</taxon>
    </lineage>
</organism>
<evidence type="ECO:0000256" key="2">
    <source>
        <dbReference type="ARBA" id="ARBA00022691"/>
    </source>
</evidence>
<name>X1NED1_9ZZZZ</name>
<evidence type="ECO:0000256" key="5">
    <source>
        <dbReference type="ARBA" id="ARBA00023014"/>
    </source>
</evidence>
<dbReference type="PANTHER" id="PTHR43409:SF4">
    <property type="entry name" value="RADICAL SAM SUPERFAMILY PROTEIN"/>
    <property type="match status" value="1"/>
</dbReference>
<sequence length="192" mass="21614">TYATPQDILRRSQDELNRLRELKLTIFYTGLESGDDEILKSIGKGVDSHHVVSAGRRVKGAGITFSVTVILGLGGVARSEQHCLETARVLTEIDPEYVGALTLTLVPGTPLYEQWQGGEFHPVSPFQSLEELKIIVEESHFTNCFFSSMHASNYFSVRGRLPQDKQRMLEELEDILVERDSSHLRPEFLRGL</sequence>
<reference evidence="7" key="1">
    <citation type="journal article" date="2014" name="Front. Microbiol.">
        <title>High frequency of phylogenetically diverse reductive dehalogenase-homologous genes in deep subseafloor sedimentary metagenomes.</title>
        <authorList>
            <person name="Kawai M."/>
            <person name="Futagami T."/>
            <person name="Toyoda A."/>
            <person name="Takaki Y."/>
            <person name="Nishi S."/>
            <person name="Hori S."/>
            <person name="Arai W."/>
            <person name="Tsubouchi T."/>
            <person name="Morono Y."/>
            <person name="Uchiyama I."/>
            <person name="Ito T."/>
            <person name="Fujiyama A."/>
            <person name="Inagaki F."/>
            <person name="Takami H."/>
        </authorList>
    </citation>
    <scope>NUCLEOTIDE SEQUENCE</scope>
    <source>
        <strain evidence="7">Expedition CK06-06</strain>
    </source>
</reference>
<protein>
    <recommendedName>
        <fullName evidence="6">Radical SAM core domain-containing protein</fullName>
    </recommendedName>
</protein>
<dbReference type="InterPro" id="IPR013785">
    <property type="entry name" value="Aldolase_TIM"/>
</dbReference>
<dbReference type="GO" id="GO:0003824">
    <property type="term" value="F:catalytic activity"/>
    <property type="evidence" value="ECO:0007669"/>
    <property type="project" value="InterPro"/>
</dbReference>
<dbReference type="InterPro" id="IPR007197">
    <property type="entry name" value="rSAM"/>
</dbReference>
<gene>
    <name evidence="7" type="ORF">S06H3_30396</name>
</gene>
<accession>X1NED1</accession>
<proteinExistence type="predicted"/>
<dbReference type="Gene3D" id="3.20.20.70">
    <property type="entry name" value="Aldolase class I"/>
    <property type="match status" value="1"/>
</dbReference>
<dbReference type="PANTHER" id="PTHR43409">
    <property type="entry name" value="ANAEROBIC MAGNESIUM-PROTOPORPHYRIN IX MONOMETHYL ESTER CYCLASE-RELATED"/>
    <property type="match status" value="1"/>
</dbReference>
<keyword evidence="2" id="KW-0949">S-adenosyl-L-methionine</keyword>
<evidence type="ECO:0000313" key="7">
    <source>
        <dbReference type="EMBL" id="GAI28561.1"/>
    </source>
</evidence>
<evidence type="ECO:0000256" key="3">
    <source>
        <dbReference type="ARBA" id="ARBA00022723"/>
    </source>
</evidence>
<dbReference type="SUPFAM" id="SSF102114">
    <property type="entry name" value="Radical SAM enzymes"/>
    <property type="match status" value="1"/>
</dbReference>
<evidence type="ECO:0000256" key="4">
    <source>
        <dbReference type="ARBA" id="ARBA00023004"/>
    </source>
</evidence>
<feature type="non-terminal residue" evidence="7">
    <location>
        <position position="1"/>
    </location>
</feature>
<dbReference type="GO" id="GO:0046872">
    <property type="term" value="F:metal ion binding"/>
    <property type="evidence" value="ECO:0007669"/>
    <property type="project" value="UniProtKB-KW"/>
</dbReference>
<comment type="cofactor">
    <cofactor evidence="1">
        <name>[4Fe-4S] cluster</name>
        <dbReference type="ChEBI" id="CHEBI:49883"/>
    </cofactor>
</comment>
<evidence type="ECO:0000256" key="1">
    <source>
        <dbReference type="ARBA" id="ARBA00001966"/>
    </source>
</evidence>
<keyword evidence="5" id="KW-0411">Iron-sulfur</keyword>
<keyword evidence="4" id="KW-0408">Iron</keyword>
<keyword evidence="3" id="KW-0479">Metal-binding</keyword>